<feature type="coiled-coil region" evidence="1">
    <location>
        <begin position="91"/>
        <end position="118"/>
    </location>
</feature>
<accession>A0A5B9D5C4</accession>
<protein>
    <submittedName>
        <fullName evidence="2">Uncharacterized protein</fullName>
    </submittedName>
</protein>
<proteinExistence type="predicted"/>
<gene>
    <name evidence="2" type="ORF">DSAG12_00121</name>
</gene>
<keyword evidence="3" id="KW-1185">Reference proteome</keyword>
<sequence>MAYGSFFLILNPNAKIEKKVVFFESESPIKALEENVLLRIRMGHSDKNFVLNYFPDFQVYSHKSEVRDKGRNFTFIGGVILDKEENSVFHKDALKSFVTRMEENRNKTEEELNGSLIEFYPIYFERPNIILDEKEVEKRLSERVKSLNVDGKFDEANDFLAKMKKVPKKLYKTHETAERALREGDYEKAKKEFRNAKKFATMLGEKDLESMYKGKIQLAKKTPDLLKKRESLVEQAVNTLKKGFFDKAQRAFKKAGDISEELMDSKHAEEYSLKAKALAEYTLVDKKYSK</sequence>
<name>A0A5B9D5C4_9ARCH</name>
<dbReference type="AlphaFoldDB" id="A0A5B9D5C4"/>
<reference evidence="2 3" key="1">
    <citation type="journal article" date="2020" name="Nature">
        <title>Isolation of an archaeon at the prokaryote-eukaryote interface.</title>
        <authorList>
            <person name="Imachi H."/>
            <person name="Nobu M.K."/>
            <person name="Nakahara N."/>
            <person name="Morono Y."/>
            <person name="Ogawara M."/>
            <person name="Takaki Y."/>
            <person name="Takano Y."/>
            <person name="Uematsu K."/>
            <person name="Ikuta T."/>
            <person name="Ito M."/>
            <person name="Matsui Y."/>
            <person name="Miyazaki M."/>
            <person name="Murata K."/>
            <person name="Saito Y."/>
            <person name="Sakai S."/>
            <person name="Song C."/>
            <person name="Tasumi E."/>
            <person name="Yamanaka Y."/>
            <person name="Yamaguchi T."/>
            <person name="Kamagata Y."/>
            <person name="Tamaki H."/>
            <person name="Takai K."/>
        </authorList>
    </citation>
    <scope>NUCLEOTIDE SEQUENCE [LARGE SCALE GENOMIC DNA]</scope>
    <source>
        <strain evidence="2 3">MK-D1</strain>
    </source>
</reference>
<evidence type="ECO:0000313" key="2">
    <source>
        <dbReference type="EMBL" id="QEE14309.1"/>
    </source>
</evidence>
<evidence type="ECO:0000313" key="3">
    <source>
        <dbReference type="Proteomes" id="UP000321408"/>
    </source>
</evidence>
<dbReference type="KEGG" id="psyt:DSAG12_00121"/>
<reference evidence="2 3" key="2">
    <citation type="journal article" date="2024" name="Int. J. Syst. Evol. Microbiol.">
        <title>Promethearchaeum syntrophicum gen. nov., sp. nov., an anaerobic, obligately syntrophic archaeon, the first isolate of the lineage 'Asgard' archaea, and proposal of the new archaeal phylum Promethearchaeota phyl. nov. and kingdom Promethearchaeati regn. nov.</title>
        <authorList>
            <person name="Imachi H."/>
            <person name="Nobu M.K."/>
            <person name="Kato S."/>
            <person name="Takaki Y."/>
            <person name="Miyazaki M."/>
            <person name="Miyata M."/>
            <person name="Ogawara M."/>
            <person name="Saito Y."/>
            <person name="Sakai S."/>
            <person name="Tahara Y.O."/>
            <person name="Takano Y."/>
            <person name="Tasumi E."/>
            <person name="Uematsu K."/>
            <person name="Yoshimura T."/>
            <person name="Itoh T."/>
            <person name="Ohkuma M."/>
            <person name="Takai K."/>
        </authorList>
    </citation>
    <scope>NUCLEOTIDE SEQUENCE [LARGE SCALE GENOMIC DNA]</scope>
    <source>
        <strain evidence="2 3">MK-D1</strain>
    </source>
</reference>
<organism evidence="2 3">
    <name type="scientific">Promethearchaeum syntrophicum</name>
    <dbReference type="NCBI Taxonomy" id="2594042"/>
    <lineage>
        <taxon>Archaea</taxon>
        <taxon>Promethearchaeati</taxon>
        <taxon>Promethearchaeota</taxon>
        <taxon>Promethearchaeia</taxon>
        <taxon>Promethearchaeales</taxon>
        <taxon>Promethearchaeaceae</taxon>
        <taxon>Promethearchaeum</taxon>
    </lineage>
</organism>
<dbReference type="GeneID" id="41328126"/>
<dbReference type="RefSeq" id="WP_147661268.1">
    <property type="nucleotide sequence ID" value="NZ_CP042905.2"/>
</dbReference>
<dbReference type="EMBL" id="CP042905">
    <property type="protein sequence ID" value="QEE14309.1"/>
    <property type="molecule type" value="Genomic_DNA"/>
</dbReference>
<keyword evidence="1" id="KW-0175">Coiled coil</keyword>
<dbReference type="Proteomes" id="UP000321408">
    <property type="component" value="Chromosome"/>
</dbReference>
<evidence type="ECO:0000256" key="1">
    <source>
        <dbReference type="SAM" id="Coils"/>
    </source>
</evidence>